<comment type="similarity">
    <text evidence="2">In the C-terminal section; belongs to the class-I pyridoxal-phosphate-dependent aminotransferase family.</text>
</comment>
<keyword evidence="5" id="KW-0805">Transcription regulation</keyword>
<dbReference type="CDD" id="cd00609">
    <property type="entry name" value="AAT_like"/>
    <property type="match status" value="1"/>
</dbReference>
<dbReference type="InterPro" id="IPR015424">
    <property type="entry name" value="PyrdxlP-dep_Trfase"/>
</dbReference>
<keyword evidence="3 9" id="KW-0808">Transferase</keyword>
<accession>A0ABS2PFX6</accession>
<gene>
    <name evidence="9" type="ORF">JOD17_003272</name>
</gene>
<keyword evidence="7" id="KW-0804">Transcription</keyword>
<reference evidence="9 10" key="1">
    <citation type="submission" date="2021-01" db="EMBL/GenBank/DDBJ databases">
        <title>Genomic Encyclopedia of Type Strains, Phase IV (KMG-IV): sequencing the most valuable type-strain genomes for metagenomic binning, comparative biology and taxonomic classification.</title>
        <authorList>
            <person name="Goeker M."/>
        </authorList>
    </citation>
    <scope>NUCLEOTIDE SEQUENCE [LARGE SCALE GENOMIC DNA]</scope>
    <source>
        <strain evidence="9 10">DSM 25540</strain>
    </source>
</reference>
<evidence type="ECO:0000256" key="3">
    <source>
        <dbReference type="ARBA" id="ARBA00022576"/>
    </source>
</evidence>
<dbReference type="Pfam" id="PF00392">
    <property type="entry name" value="GntR"/>
    <property type="match status" value="1"/>
</dbReference>
<keyword evidence="6" id="KW-0238">DNA-binding</keyword>
<sequence>MITFQIDRTRSKTYLYQQLYEQLKQAILQKNLKAHDKLPSKRELAANVSVSFNSVNAAYQQLVAEGYVYAKERMGYFVEEITMFEVEPNEALQEVPEHLREDEKTKEHIASFSHMSADHASFPLDSWLKCEQQALKAERKQLENYVHPQGLYTVRQTLARFLRLTRGVKCRPEQIVLGSGTQQLLRQLSSIMNPDTTYGIEEPGYQRLRHLLESEGRSVAYVPLDDQGVSMSYLEKSRVSAVITTPSHQFPTGIIMPISRRIELLNWAVTNENRYIIEDDYDSEFIYDADAVPSLQSLDGSNRVIYTGTFSKSLLPGLRISYMVLPVPLLEKYRDKLAFLMSSCSTLTQLTLQRFIETGEYQKHIKKMTKLYRVRRERLIEELEKAFERTIEITGANSGLHFVVTVKSERGEREILERAKALGLEVYGTSRFYQQVYTSTHPSLVIGFARLSEEQMEEAVTTLKEAVYGV</sequence>
<dbReference type="EMBL" id="JAFBEC010000009">
    <property type="protein sequence ID" value="MBM7634172.1"/>
    <property type="molecule type" value="Genomic_DNA"/>
</dbReference>
<feature type="domain" description="HTH gntR-type" evidence="8">
    <location>
        <begin position="13"/>
        <end position="81"/>
    </location>
</feature>
<dbReference type="CDD" id="cd07377">
    <property type="entry name" value="WHTH_GntR"/>
    <property type="match status" value="1"/>
</dbReference>
<evidence type="ECO:0000256" key="2">
    <source>
        <dbReference type="ARBA" id="ARBA00005384"/>
    </source>
</evidence>
<dbReference type="RefSeq" id="WP_204698933.1">
    <property type="nucleotide sequence ID" value="NZ_JAFBEC010000009.1"/>
</dbReference>
<dbReference type="Gene3D" id="3.40.640.10">
    <property type="entry name" value="Type I PLP-dependent aspartate aminotransferase-like (Major domain)"/>
    <property type="match status" value="1"/>
</dbReference>
<keyword evidence="4" id="KW-0663">Pyridoxal phosphate</keyword>
<evidence type="ECO:0000256" key="1">
    <source>
        <dbReference type="ARBA" id="ARBA00001933"/>
    </source>
</evidence>
<dbReference type="PANTHER" id="PTHR46577">
    <property type="entry name" value="HTH-TYPE TRANSCRIPTIONAL REGULATORY PROTEIN GABR"/>
    <property type="match status" value="1"/>
</dbReference>
<evidence type="ECO:0000256" key="7">
    <source>
        <dbReference type="ARBA" id="ARBA00023163"/>
    </source>
</evidence>
<evidence type="ECO:0000259" key="8">
    <source>
        <dbReference type="PROSITE" id="PS50949"/>
    </source>
</evidence>
<evidence type="ECO:0000313" key="10">
    <source>
        <dbReference type="Proteomes" id="UP000741863"/>
    </source>
</evidence>
<dbReference type="InterPro" id="IPR051446">
    <property type="entry name" value="HTH_trans_reg/aminotransferase"/>
</dbReference>
<dbReference type="InterPro" id="IPR036390">
    <property type="entry name" value="WH_DNA-bd_sf"/>
</dbReference>
<protein>
    <submittedName>
        <fullName evidence="9">GntR family transcriptional regulator/MocR family aminotransferase</fullName>
    </submittedName>
</protein>
<evidence type="ECO:0000313" key="9">
    <source>
        <dbReference type="EMBL" id="MBM7634172.1"/>
    </source>
</evidence>
<proteinExistence type="inferred from homology"/>
<dbReference type="Pfam" id="PF00155">
    <property type="entry name" value="Aminotran_1_2"/>
    <property type="match status" value="1"/>
</dbReference>
<organism evidence="9 10">
    <name type="scientific">Geomicrobium sediminis</name>
    <dbReference type="NCBI Taxonomy" id="1347788"/>
    <lineage>
        <taxon>Bacteria</taxon>
        <taxon>Bacillati</taxon>
        <taxon>Bacillota</taxon>
        <taxon>Bacilli</taxon>
        <taxon>Bacillales</taxon>
        <taxon>Geomicrobium</taxon>
    </lineage>
</organism>
<comment type="cofactor">
    <cofactor evidence="1">
        <name>pyridoxal 5'-phosphate</name>
        <dbReference type="ChEBI" id="CHEBI:597326"/>
    </cofactor>
</comment>
<dbReference type="InterPro" id="IPR015421">
    <property type="entry name" value="PyrdxlP-dep_Trfase_major"/>
</dbReference>
<dbReference type="PROSITE" id="PS50949">
    <property type="entry name" value="HTH_GNTR"/>
    <property type="match status" value="1"/>
</dbReference>
<dbReference type="InterPro" id="IPR036388">
    <property type="entry name" value="WH-like_DNA-bd_sf"/>
</dbReference>
<evidence type="ECO:0000256" key="6">
    <source>
        <dbReference type="ARBA" id="ARBA00023125"/>
    </source>
</evidence>
<dbReference type="PANTHER" id="PTHR46577:SF1">
    <property type="entry name" value="HTH-TYPE TRANSCRIPTIONAL REGULATORY PROTEIN GABR"/>
    <property type="match status" value="1"/>
</dbReference>
<evidence type="ECO:0000256" key="4">
    <source>
        <dbReference type="ARBA" id="ARBA00022898"/>
    </source>
</evidence>
<dbReference type="GO" id="GO:0008483">
    <property type="term" value="F:transaminase activity"/>
    <property type="evidence" value="ECO:0007669"/>
    <property type="project" value="UniProtKB-KW"/>
</dbReference>
<dbReference type="Gene3D" id="1.10.10.10">
    <property type="entry name" value="Winged helix-like DNA-binding domain superfamily/Winged helix DNA-binding domain"/>
    <property type="match status" value="1"/>
</dbReference>
<evidence type="ECO:0000256" key="5">
    <source>
        <dbReference type="ARBA" id="ARBA00023015"/>
    </source>
</evidence>
<keyword evidence="3 9" id="KW-0032">Aminotransferase</keyword>
<dbReference type="InterPro" id="IPR004839">
    <property type="entry name" value="Aminotransferase_I/II_large"/>
</dbReference>
<keyword evidence="10" id="KW-1185">Reference proteome</keyword>
<comment type="caution">
    <text evidence="9">The sequence shown here is derived from an EMBL/GenBank/DDBJ whole genome shotgun (WGS) entry which is preliminary data.</text>
</comment>
<dbReference type="InterPro" id="IPR000524">
    <property type="entry name" value="Tscrpt_reg_HTH_GntR"/>
</dbReference>
<dbReference type="SUPFAM" id="SSF46785">
    <property type="entry name" value="Winged helix' DNA-binding domain"/>
    <property type="match status" value="1"/>
</dbReference>
<dbReference type="SMART" id="SM00345">
    <property type="entry name" value="HTH_GNTR"/>
    <property type="match status" value="1"/>
</dbReference>
<dbReference type="Proteomes" id="UP000741863">
    <property type="component" value="Unassembled WGS sequence"/>
</dbReference>
<name>A0ABS2PFX6_9BACL</name>
<dbReference type="SUPFAM" id="SSF53383">
    <property type="entry name" value="PLP-dependent transferases"/>
    <property type="match status" value="1"/>
</dbReference>